<name>A0AAV2G7W6_9ROSI</name>
<sequence length="66" mass="7334">MHYEPPHPSFPTHQLLSPPKTLSPLSLSSPMFLLRAVVELPPNSLLGLFIAVFCVPIKLWRPSSSI</sequence>
<organism evidence="1 2">
    <name type="scientific">Linum trigynum</name>
    <dbReference type="NCBI Taxonomy" id="586398"/>
    <lineage>
        <taxon>Eukaryota</taxon>
        <taxon>Viridiplantae</taxon>
        <taxon>Streptophyta</taxon>
        <taxon>Embryophyta</taxon>
        <taxon>Tracheophyta</taxon>
        <taxon>Spermatophyta</taxon>
        <taxon>Magnoliopsida</taxon>
        <taxon>eudicotyledons</taxon>
        <taxon>Gunneridae</taxon>
        <taxon>Pentapetalae</taxon>
        <taxon>rosids</taxon>
        <taxon>fabids</taxon>
        <taxon>Malpighiales</taxon>
        <taxon>Linaceae</taxon>
        <taxon>Linum</taxon>
    </lineage>
</organism>
<gene>
    <name evidence="1" type="ORF">LTRI10_LOCUS45614</name>
</gene>
<protein>
    <submittedName>
        <fullName evidence="1">Uncharacterized protein</fullName>
    </submittedName>
</protein>
<evidence type="ECO:0000313" key="2">
    <source>
        <dbReference type="Proteomes" id="UP001497516"/>
    </source>
</evidence>
<accession>A0AAV2G7W6</accession>
<dbReference type="Proteomes" id="UP001497516">
    <property type="component" value="Chromosome 8"/>
</dbReference>
<evidence type="ECO:0000313" key="1">
    <source>
        <dbReference type="EMBL" id="CAL1405850.1"/>
    </source>
</evidence>
<dbReference type="EMBL" id="OZ034821">
    <property type="protein sequence ID" value="CAL1405850.1"/>
    <property type="molecule type" value="Genomic_DNA"/>
</dbReference>
<dbReference type="AlphaFoldDB" id="A0AAV2G7W6"/>
<reference evidence="1 2" key="1">
    <citation type="submission" date="2024-04" db="EMBL/GenBank/DDBJ databases">
        <authorList>
            <person name="Fracassetti M."/>
        </authorList>
    </citation>
    <scope>NUCLEOTIDE SEQUENCE [LARGE SCALE GENOMIC DNA]</scope>
</reference>
<keyword evidence="2" id="KW-1185">Reference proteome</keyword>
<proteinExistence type="predicted"/>